<dbReference type="InterPro" id="IPR010661">
    <property type="entry name" value="RVT_thumb"/>
</dbReference>
<keyword evidence="9" id="KW-1185">Reference proteome</keyword>
<dbReference type="GO" id="GO:0016787">
    <property type="term" value="F:hydrolase activity"/>
    <property type="evidence" value="ECO:0007669"/>
    <property type="project" value="UniProtKB-KW"/>
</dbReference>
<reference evidence="8 9" key="1">
    <citation type="submission" date="2019-09" db="EMBL/GenBank/DDBJ databases">
        <title>Bird 10,000 Genomes (B10K) Project - Family phase.</title>
        <authorList>
            <person name="Zhang G."/>
        </authorList>
    </citation>
    <scope>NUCLEOTIDE SEQUENCE [LARGE SCALE GENOMIC DNA]</scope>
    <source>
        <strain evidence="8">B10K-DU-001-03</strain>
        <tissue evidence="8">Muscle</tissue>
    </source>
</reference>
<keyword evidence="5" id="KW-0378">Hydrolase</keyword>
<feature type="non-terminal residue" evidence="8">
    <location>
        <position position="1"/>
    </location>
</feature>
<keyword evidence="4" id="KW-0255">Endonuclease</keyword>
<dbReference type="GO" id="GO:0003964">
    <property type="term" value="F:RNA-directed DNA polymerase activity"/>
    <property type="evidence" value="ECO:0007669"/>
    <property type="project" value="UniProtKB-KW"/>
</dbReference>
<comment type="caution">
    <text evidence="8">The sequence shown here is derived from an EMBL/GenBank/DDBJ whole genome shotgun (WGS) entry which is preliminary data.</text>
</comment>
<name>A0A7K8WRI7_9FURN</name>
<gene>
    <name evidence="8" type="primary">Ervk19</name>
    <name evidence="8" type="ORF">SCLMEX_R15766</name>
</gene>
<feature type="domain" description="Reverse transcriptase thumb" evidence="7">
    <location>
        <begin position="1"/>
        <end position="49"/>
    </location>
</feature>
<dbReference type="OrthoDB" id="9395730at2759"/>
<evidence type="ECO:0000256" key="4">
    <source>
        <dbReference type="ARBA" id="ARBA00022759"/>
    </source>
</evidence>
<evidence type="ECO:0000313" key="9">
    <source>
        <dbReference type="Proteomes" id="UP000588334"/>
    </source>
</evidence>
<dbReference type="GO" id="GO:0004519">
    <property type="term" value="F:endonuclease activity"/>
    <property type="evidence" value="ECO:0007669"/>
    <property type="project" value="UniProtKB-KW"/>
</dbReference>
<dbReference type="Proteomes" id="UP000588334">
    <property type="component" value="Unassembled WGS sequence"/>
</dbReference>
<dbReference type="GO" id="GO:0035613">
    <property type="term" value="F:RNA stem-loop binding"/>
    <property type="evidence" value="ECO:0007669"/>
    <property type="project" value="TreeGrafter"/>
</dbReference>
<keyword evidence="2" id="KW-0548">Nucleotidyltransferase</keyword>
<dbReference type="SUPFAM" id="SSF56672">
    <property type="entry name" value="DNA/RNA polymerases"/>
    <property type="match status" value="1"/>
</dbReference>
<protein>
    <submittedName>
        <fullName evidence="8">POK19 protein</fullName>
    </submittedName>
</protein>
<keyword evidence="1" id="KW-0808">Transferase</keyword>
<keyword evidence="6" id="KW-0695">RNA-directed DNA polymerase</keyword>
<evidence type="ECO:0000256" key="3">
    <source>
        <dbReference type="ARBA" id="ARBA00022722"/>
    </source>
</evidence>
<dbReference type="Gene3D" id="3.30.70.270">
    <property type="match status" value="1"/>
</dbReference>
<dbReference type="PANTHER" id="PTHR41694:SF3">
    <property type="entry name" value="RNA-DIRECTED DNA POLYMERASE-RELATED"/>
    <property type="match status" value="1"/>
</dbReference>
<evidence type="ECO:0000256" key="5">
    <source>
        <dbReference type="ARBA" id="ARBA00022801"/>
    </source>
</evidence>
<sequence>LQSLLGSINWIRPNLGISTDDLQPLFQLLRGDPNLNSPRSLTPEATEALTIVQRKLISPTVSRRWVDVPPVAFLFRVKTQPFAAVGQYNSQEKDIIL</sequence>
<dbReference type="EMBL" id="VWZF01005809">
    <property type="protein sequence ID" value="NXF81148.1"/>
    <property type="molecule type" value="Genomic_DNA"/>
</dbReference>
<evidence type="ECO:0000256" key="6">
    <source>
        <dbReference type="ARBA" id="ARBA00022918"/>
    </source>
</evidence>
<proteinExistence type="predicted"/>
<evidence type="ECO:0000256" key="2">
    <source>
        <dbReference type="ARBA" id="ARBA00022695"/>
    </source>
</evidence>
<dbReference type="InterPro" id="IPR043502">
    <property type="entry name" value="DNA/RNA_pol_sf"/>
</dbReference>
<accession>A0A7K8WRI7</accession>
<feature type="non-terminal residue" evidence="8">
    <location>
        <position position="97"/>
    </location>
</feature>
<dbReference type="InterPro" id="IPR043128">
    <property type="entry name" value="Rev_trsase/Diguanyl_cyclase"/>
</dbReference>
<evidence type="ECO:0000313" key="8">
    <source>
        <dbReference type="EMBL" id="NXF81148.1"/>
    </source>
</evidence>
<evidence type="ECO:0000256" key="1">
    <source>
        <dbReference type="ARBA" id="ARBA00022679"/>
    </source>
</evidence>
<dbReference type="Pfam" id="PF06817">
    <property type="entry name" value="RVT_thumb"/>
    <property type="match status" value="1"/>
</dbReference>
<dbReference type="PANTHER" id="PTHR41694">
    <property type="entry name" value="ENDOGENOUS RETROVIRUS GROUP K MEMBER POL PROTEIN"/>
    <property type="match status" value="1"/>
</dbReference>
<evidence type="ECO:0000259" key="7">
    <source>
        <dbReference type="Pfam" id="PF06817"/>
    </source>
</evidence>
<dbReference type="AlphaFoldDB" id="A0A7K8WRI7"/>
<keyword evidence="3" id="KW-0540">Nuclease</keyword>
<organism evidence="8 9">
    <name type="scientific">Sclerurus mexicanus</name>
    <name type="common">tawny-throated leaftosser</name>
    <dbReference type="NCBI Taxonomy" id="265632"/>
    <lineage>
        <taxon>Eukaryota</taxon>
        <taxon>Metazoa</taxon>
        <taxon>Chordata</taxon>
        <taxon>Craniata</taxon>
        <taxon>Vertebrata</taxon>
        <taxon>Euteleostomi</taxon>
        <taxon>Archelosauria</taxon>
        <taxon>Archosauria</taxon>
        <taxon>Dinosauria</taxon>
        <taxon>Saurischia</taxon>
        <taxon>Theropoda</taxon>
        <taxon>Coelurosauria</taxon>
        <taxon>Aves</taxon>
        <taxon>Neognathae</taxon>
        <taxon>Neoaves</taxon>
        <taxon>Telluraves</taxon>
        <taxon>Australaves</taxon>
        <taxon>Passeriformes</taxon>
        <taxon>Furnariidae</taxon>
        <taxon>Sclerurus</taxon>
    </lineage>
</organism>